<feature type="compositionally biased region" description="Polar residues" evidence="1">
    <location>
        <begin position="249"/>
        <end position="264"/>
    </location>
</feature>
<feature type="region of interest" description="Disordered" evidence="1">
    <location>
        <begin position="542"/>
        <end position="626"/>
    </location>
</feature>
<protein>
    <submittedName>
        <fullName evidence="2">Uncharacterized protein</fullName>
    </submittedName>
</protein>
<feature type="compositionally biased region" description="Basic residues" evidence="1">
    <location>
        <begin position="715"/>
        <end position="726"/>
    </location>
</feature>
<feature type="region of interest" description="Disordered" evidence="1">
    <location>
        <begin position="895"/>
        <end position="966"/>
    </location>
</feature>
<reference evidence="2" key="1">
    <citation type="submission" date="2019-08" db="EMBL/GenBank/DDBJ databases">
        <title>The improved chromosome-level genome for the pearl oyster Pinctada fucata martensii using PacBio sequencing and Hi-C.</title>
        <authorList>
            <person name="Zheng Z."/>
        </authorList>
    </citation>
    <scope>NUCLEOTIDE SEQUENCE</scope>
    <source>
        <strain evidence="2">ZZ-2019</strain>
        <tissue evidence="2">Adductor muscle</tissue>
    </source>
</reference>
<feature type="compositionally biased region" description="Low complexity" evidence="1">
    <location>
        <begin position="897"/>
        <end position="909"/>
    </location>
</feature>
<feature type="compositionally biased region" description="Polar residues" evidence="1">
    <location>
        <begin position="173"/>
        <end position="182"/>
    </location>
</feature>
<feature type="compositionally biased region" description="Basic and acidic residues" evidence="1">
    <location>
        <begin position="576"/>
        <end position="596"/>
    </location>
</feature>
<feature type="region of interest" description="Disordered" evidence="1">
    <location>
        <begin position="386"/>
        <end position="456"/>
    </location>
</feature>
<feature type="region of interest" description="Disordered" evidence="1">
    <location>
        <begin position="491"/>
        <end position="524"/>
    </location>
</feature>
<evidence type="ECO:0000313" key="2">
    <source>
        <dbReference type="EMBL" id="KAK3084482.1"/>
    </source>
</evidence>
<feature type="region of interest" description="Disordered" evidence="1">
    <location>
        <begin position="320"/>
        <end position="339"/>
    </location>
</feature>
<dbReference type="Proteomes" id="UP001186944">
    <property type="component" value="Unassembled WGS sequence"/>
</dbReference>
<feature type="compositionally biased region" description="Polar residues" evidence="1">
    <location>
        <begin position="955"/>
        <end position="966"/>
    </location>
</feature>
<feature type="compositionally biased region" description="Basic and acidic residues" evidence="1">
    <location>
        <begin position="608"/>
        <end position="617"/>
    </location>
</feature>
<feature type="region of interest" description="Disordered" evidence="1">
    <location>
        <begin position="710"/>
        <end position="748"/>
    </location>
</feature>
<evidence type="ECO:0000313" key="3">
    <source>
        <dbReference type="Proteomes" id="UP001186944"/>
    </source>
</evidence>
<comment type="caution">
    <text evidence="2">The sequence shown here is derived from an EMBL/GenBank/DDBJ whole genome shotgun (WGS) entry which is preliminary data.</text>
</comment>
<evidence type="ECO:0000256" key="1">
    <source>
        <dbReference type="SAM" id="MobiDB-lite"/>
    </source>
</evidence>
<feature type="region of interest" description="Disordered" evidence="1">
    <location>
        <begin position="196"/>
        <end position="264"/>
    </location>
</feature>
<keyword evidence="3" id="KW-1185">Reference proteome</keyword>
<feature type="region of interest" description="Disordered" evidence="1">
    <location>
        <begin position="137"/>
        <end position="182"/>
    </location>
</feature>
<name>A0AA88XNM1_PINIB</name>
<feature type="compositionally biased region" description="Basic and acidic residues" evidence="1">
    <location>
        <begin position="418"/>
        <end position="433"/>
    </location>
</feature>
<gene>
    <name evidence="2" type="ORF">FSP39_014253</name>
</gene>
<feature type="compositionally biased region" description="Basic and acidic residues" evidence="1">
    <location>
        <begin position="196"/>
        <end position="218"/>
    </location>
</feature>
<sequence length="1347" mass="149449">MDNDDENVENNQKYSFLLGSAIRSEDTDQFFSIYDKILPANIPRDQVESIKAEARRIAELPDQEFDQLVLNARSYSLAKAKTMSHSNYPGVRLGKGGSDDDDDEVQLRPYANRETSYSSLAQDSCILDMEQFERRADNDSGFCNSSKATTSIGSNSEDSEEDDQRGCFDYVPTSHTRTGSSVKITPTYHLEYDEAHEVESDRASANDIDSPRSGKDSDNGIELRTFSRNKGNTDDDFETSDESDSEVTINKSRQNIYRNGRRSTNYYSPMKLESVDDFGDVSTSSFSFENSQRALQDRSGSSLREINVDDAVSFPIYSRHRPQTGATYGGSNYGSTSGENVRIQKSSFQRSRDGEIMGDLGPPFGSDYDHLNKVGSSIESLISGTKQTVEGMPEGRPISQTLDLADSRRKSKRKKKTSKDDSEDRVKPKRYSDGVDENGNPALTESSPLLGGPSSYYHMREQPIRHIARKNDGHSNFPSRVEHLNSFPFNGQSVRELDDPSSNNYEKLRKKKAKKEKGVERKAEDVENYVGNKELDELLSFIESDGTRNSKNSRKVPCSDTQSEKNKRNKEKKHRTIQEKVEGKVNDKKDKNDELVIKNCVPSLTPDSVKDKSEEGYHSNMGNSTAKIEEIEADHSIMEGGTGKEEKLETISDLQKEVSEDNNKHTVVKEVLSNNSKKEIEVVNEEENQENEIHKVIAVEEAKKEISLPNGVKRNNVKNSKKKTASKGKEEASSNGPKPVSSTAGLTHPQDFVDNSIYIFTDIDSLKPVEEEFKVVGKKKKKGVNQVKEHTPKEVVPIMKPFQKEERIPRSITPPPRSMERVMEHSPDLSLSSFPELANPRQGRQIVREGRRNSTGDVPKEINLKVHDDSDIESVKSLPAASQALSPRLPMSYAKMAASPAPGGSSQASLSTDTEGVIGSEMEKGSELKSAVWKGSITERRHSIGSSPDGKEIETQTTKQKFGSQEALSKINDQDVGAAVQSAVKSDAVTQDDTFVEESEKVLAVAQELPASHSQHQFESASESSQVDNSMSETNLKLSSSMHSLPPDPKVIPTNSVYISPKTSKTSLAKTTNHKKSIKSNQSVVFLDKRVKIPQNLDITFGFLDSEDKSDPALEVEVQNSASDIQPTYVSHNLSSVSIGSDIVTENVPSANMTGEKLPANKPSPNPCSSSNKLINSDFNMCDSAASKAICELENKNGIINHRQKHQNVQCTAPATASFSFINDPEEISVCDAAKISASDETSIASGDGNLTDNEKLYKSRKNSILVHFGDCLRCVVGEDNKGHIEFVPEKEEIVHHYNREDVIGFLHRAAETANDIWIFGWPFLRLCYSLLHNEKILLMTPSCHFR</sequence>
<feature type="compositionally biased region" description="Polar residues" evidence="1">
    <location>
        <begin position="141"/>
        <end position="156"/>
    </location>
</feature>
<accession>A0AA88XNM1</accession>
<proteinExistence type="predicted"/>
<feature type="compositionally biased region" description="Acidic residues" evidence="1">
    <location>
        <begin position="234"/>
        <end position="245"/>
    </location>
</feature>
<organism evidence="2 3">
    <name type="scientific">Pinctada imbricata</name>
    <name type="common">Atlantic pearl-oyster</name>
    <name type="synonym">Pinctada martensii</name>
    <dbReference type="NCBI Taxonomy" id="66713"/>
    <lineage>
        <taxon>Eukaryota</taxon>
        <taxon>Metazoa</taxon>
        <taxon>Spiralia</taxon>
        <taxon>Lophotrochozoa</taxon>
        <taxon>Mollusca</taxon>
        <taxon>Bivalvia</taxon>
        <taxon>Autobranchia</taxon>
        <taxon>Pteriomorphia</taxon>
        <taxon>Pterioida</taxon>
        <taxon>Pterioidea</taxon>
        <taxon>Pteriidae</taxon>
        <taxon>Pinctada</taxon>
    </lineage>
</organism>
<dbReference type="EMBL" id="VSWD01000013">
    <property type="protein sequence ID" value="KAK3084482.1"/>
    <property type="molecule type" value="Genomic_DNA"/>
</dbReference>